<comment type="caution">
    <text evidence="1">The sequence shown here is derived from an EMBL/GenBank/DDBJ whole genome shotgun (WGS) entry which is preliminary data.</text>
</comment>
<proteinExistence type="predicted"/>
<gene>
    <name evidence="1" type="ORF">EC957_002024</name>
</gene>
<organism evidence="1 2">
    <name type="scientific">Mortierella hygrophila</name>
    <dbReference type="NCBI Taxonomy" id="979708"/>
    <lineage>
        <taxon>Eukaryota</taxon>
        <taxon>Fungi</taxon>
        <taxon>Fungi incertae sedis</taxon>
        <taxon>Mucoromycota</taxon>
        <taxon>Mortierellomycotina</taxon>
        <taxon>Mortierellomycetes</taxon>
        <taxon>Mortierellales</taxon>
        <taxon>Mortierellaceae</taxon>
        <taxon>Mortierella</taxon>
    </lineage>
</organism>
<evidence type="ECO:0000313" key="2">
    <source>
        <dbReference type="Proteomes" id="UP000723463"/>
    </source>
</evidence>
<accession>A0A9P6FG19</accession>
<sequence>MSKTIQNGRYKIRRSHDQDSIIAPLERANSAAVLLPEDPSLNFTGIWILTIDRSNPAWAIIESEGTVSVILQHEDTKAYLALDNPTSPGEHTNICVSSDDKQVWTINPAGTNAYGRNEYRIGYPYVVDEDILLIDNSMLLVYPPRGRSNLDFLNEYSKFEIRFDSIRFDFSSSDSGPIRFECYQMHPAFDSIRGAFDSTRDAFDSTRGVFDSTRLDSTRLEVHSKFIQFNLGTDLRLRNEYTSSRVESSRVKYTSSRMECISSLVECTSNRISNFEYSLRQSSQLDTD</sequence>
<protein>
    <submittedName>
        <fullName evidence="1">Uncharacterized protein</fullName>
    </submittedName>
</protein>
<name>A0A9P6FG19_9FUNG</name>
<reference evidence="1" key="1">
    <citation type="journal article" date="2020" name="Fungal Divers.">
        <title>Resolving the Mortierellaceae phylogeny through synthesis of multi-gene phylogenetics and phylogenomics.</title>
        <authorList>
            <person name="Vandepol N."/>
            <person name="Liber J."/>
            <person name="Desiro A."/>
            <person name="Na H."/>
            <person name="Kennedy M."/>
            <person name="Barry K."/>
            <person name="Grigoriev I.V."/>
            <person name="Miller A.N."/>
            <person name="O'Donnell K."/>
            <person name="Stajich J.E."/>
            <person name="Bonito G."/>
        </authorList>
    </citation>
    <scope>NUCLEOTIDE SEQUENCE</scope>
    <source>
        <strain evidence="1">NRRL 2591</strain>
    </source>
</reference>
<evidence type="ECO:0000313" key="1">
    <source>
        <dbReference type="EMBL" id="KAF9549964.1"/>
    </source>
</evidence>
<dbReference type="Proteomes" id="UP000723463">
    <property type="component" value="Unassembled WGS sequence"/>
</dbReference>
<dbReference type="AlphaFoldDB" id="A0A9P6FG19"/>
<keyword evidence="2" id="KW-1185">Reference proteome</keyword>
<dbReference type="EMBL" id="JAAAXW010000014">
    <property type="protein sequence ID" value="KAF9549964.1"/>
    <property type="molecule type" value="Genomic_DNA"/>
</dbReference>